<comment type="caution">
    <text evidence="2">The sequence shown here is derived from an EMBL/GenBank/DDBJ whole genome shotgun (WGS) entry which is preliminary data.</text>
</comment>
<organism evidence="2 3">
    <name type="scientific">Catenaria anguillulae PL171</name>
    <dbReference type="NCBI Taxonomy" id="765915"/>
    <lineage>
        <taxon>Eukaryota</taxon>
        <taxon>Fungi</taxon>
        <taxon>Fungi incertae sedis</taxon>
        <taxon>Blastocladiomycota</taxon>
        <taxon>Blastocladiomycetes</taxon>
        <taxon>Blastocladiales</taxon>
        <taxon>Catenariaceae</taxon>
        <taxon>Catenaria</taxon>
    </lineage>
</organism>
<proteinExistence type="predicted"/>
<name>A0A1Y2HXC9_9FUNG</name>
<feature type="compositionally biased region" description="Low complexity" evidence="1">
    <location>
        <begin position="224"/>
        <end position="252"/>
    </location>
</feature>
<protein>
    <submittedName>
        <fullName evidence="2">Uncharacterized protein</fullName>
    </submittedName>
</protein>
<evidence type="ECO:0000313" key="3">
    <source>
        <dbReference type="Proteomes" id="UP000193411"/>
    </source>
</evidence>
<evidence type="ECO:0000256" key="1">
    <source>
        <dbReference type="SAM" id="MobiDB-lite"/>
    </source>
</evidence>
<feature type="compositionally biased region" description="Polar residues" evidence="1">
    <location>
        <begin position="24"/>
        <end position="61"/>
    </location>
</feature>
<feature type="compositionally biased region" description="Polar residues" evidence="1">
    <location>
        <begin position="1"/>
        <end position="15"/>
    </location>
</feature>
<keyword evidence="3" id="KW-1185">Reference proteome</keyword>
<reference evidence="2 3" key="1">
    <citation type="submission" date="2016-07" db="EMBL/GenBank/DDBJ databases">
        <title>Pervasive Adenine N6-methylation of Active Genes in Fungi.</title>
        <authorList>
            <consortium name="DOE Joint Genome Institute"/>
            <person name="Mondo S.J."/>
            <person name="Dannebaum R.O."/>
            <person name="Kuo R.C."/>
            <person name="Labutti K."/>
            <person name="Haridas S."/>
            <person name="Kuo A."/>
            <person name="Salamov A."/>
            <person name="Ahrendt S.R."/>
            <person name="Lipzen A."/>
            <person name="Sullivan W."/>
            <person name="Andreopoulos W.B."/>
            <person name="Clum A."/>
            <person name="Lindquist E."/>
            <person name="Daum C."/>
            <person name="Ramamoorthy G.K."/>
            <person name="Gryganskyi A."/>
            <person name="Culley D."/>
            <person name="Magnuson J.K."/>
            <person name="James T.Y."/>
            <person name="O'Malley M.A."/>
            <person name="Stajich J.E."/>
            <person name="Spatafora J.W."/>
            <person name="Visel A."/>
            <person name="Grigoriev I.V."/>
        </authorList>
    </citation>
    <scope>NUCLEOTIDE SEQUENCE [LARGE SCALE GENOMIC DNA]</scope>
    <source>
        <strain evidence="2 3">PL171</strain>
    </source>
</reference>
<feature type="region of interest" description="Disordered" evidence="1">
    <location>
        <begin position="218"/>
        <end position="316"/>
    </location>
</feature>
<feature type="compositionally biased region" description="Gly residues" evidence="1">
    <location>
        <begin position="305"/>
        <end position="316"/>
    </location>
</feature>
<sequence length="316" mass="31065">MGGASAANSMPSSPLATGPVMLPPSSSAFEHGSASTSAANKRTSTTLKVSSRPTSMSTPSLAGSGGSHGNGMDFASQVGASLASLTLVDGTAFGNGIGEDTTVLGLSSEDADEMAADDLGNDTSRYSTFAVLDGEDGDAPSPPLMPGSPDMTVVAVADSTIVAADDAASDPSLEGMSLVGLPSAITPHAARVGGHLSNMYSHSESSLDTFRMLVGTSIEEEPPAGTAGSASAGGSNVSLSGRRLGGSSSSNGGADGEGLVRMSSAISLPNPDLEHGIGDEAETASLDGLDSGTSARRKMSWTISFGGGGSSSGKKK</sequence>
<evidence type="ECO:0000313" key="2">
    <source>
        <dbReference type="EMBL" id="ORZ38401.1"/>
    </source>
</evidence>
<accession>A0A1Y2HXC9</accession>
<dbReference type="AlphaFoldDB" id="A0A1Y2HXC9"/>
<gene>
    <name evidence="2" type="ORF">BCR44DRAFT_1429181</name>
</gene>
<dbReference type="EMBL" id="MCFL01000009">
    <property type="protein sequence ID" value="ORZ38401.1"/>
    <property type="molecule type" value="Genomic_DNA"/>
</dbReference>
<feature type="region of interest" description="Disordered" evidence="1">
    <location>
        <begin position="1"/>
        <end position="74"/>
    </location>
</feature>
<dbReference type="Proteomes" id="UP000193411">
    <property type="component" value="Unassembled WGS sequence"/>
</dbReference>